<dbReference type="Gene3D" id="1.25.40.20">
    <property type="entry name" value="Ankyrin repeat-containing domain"/>
    <property type="match status" value="1"/>
</dbReference>
<accession>A0A2N9FZ16</accession>
<keyword evidence="1" id="KW-0472">Membrane</keyword>
<feature type="transmembrane region" description="Helical" evidence="1">
    <location>
        <begin position="205"/>
        <end position="225"/>
    </location>
</feature>
<dbReference type="InterPro" id="IPR036770">
    <property type="entry name" value="Ankyrin_rpt-contain_sf"/>
</dbReference>
<name>A0A2N9FZ16_FAGSY</name>
<keyword evidence="1" id="KW-1133">Transmembrane helix</keyword>
<sequence length="329" mass="37246">MTEQGKEKEHTDLSNAPSATPILIAAKNGITEMVEKTLVSYPVAMYDMDQDMKNIVLLAVEHKQPCVYELLLSLKKKNVIKDSIFSEVDSDGNTALHLAAQKGDFNWPVPGAASQMQWEIKWYEYIKKTMRIRFLLLRNKNGKIPEEVFTETHEDLIKKGGEWLTSTSNACSVVAGLFVTVTFSTSTNVPDGIIQENKHKLSAKFFAGSSYVSFYTSLIAVIMFLSILTSGCRERDFRHALPWKLLLGLTAFYMSIASTLISFTTGHFFISRNQLKSVSSSSYVMACLLVTFFAMAVFPLYFHLAWATLMMVPQRNYRLNIARFFKSRM</sequence>
<evidence type="ECO:0000313" key="3">
    <source>
        <dbReference type="EMBL" id="SPC92171.1"/>
    </source>
</evidence>
<reference evidence="3" key="1">
    <citation type="submission" date="2018-02" db="EMBL/GenBank/DDBJ databases">
        <authorList>
            <person name="Cohen D.B."/>
            <person name="Kent A.D."/>
        </authorList>
    </citation>
    <scope>NUCLEOTIDE SEQUENCE</scope>
</reference>
<gene>
    <name evidence="3" type="ORF">FSB_LOCUS20053</name>
</gene>
<organism evidence="3">
    <name type="scientific">Fagus sylvatica</name>
    <name type="common">Beechnut</name>
    <dbReference type="NCBI Taxonomy" id="28930"/>
    <lineage>
        <taxon>Eukaryota</taxon>
        <taxon>Viridiplantae</taxon>
        <taxon>Streptophyta</taxon>
        <taxon>Embryophyta</taxon>
        <taxon>Tracheophyta</taxon>
        <taxon>Spermatophyta</taxon>
        <taxon>Magnoliopsida</taxon>
        <taxon>eudicotyledons</taxon>
        <taxon>Gunneridae</taxon>
        <taxon>Pentapetalae</taxon>
        <taxon>rosids</taxon>
        <taxon>fabids</taxon>
        <taxon>Fagales</taxon>
        <taxon>Fagaceae</taxon>
        <taxon>Fagus</taxon>
    </lineage>
</organism>
<dbReference type="PANTHER" id="PTHR24177">
    <property type="entry name" value="CASKIN"/>
    <property type="match status" value="1"/>
</dbReference>
<dbReference type="Pfam" id="PF12796">
    <property type="entry name" value="Ank_2"/>
    <property type="match status" value="1"/>
</dbReference>
<dbReference type="InterPro" id="IPR026961">
    <property type="entry name" value="PGG_dom"/>
</dbReference>
<dbReference type="SUPFAM" id="SSF48403">
    <property type="entry name" value="Ankyrin repeat"/>
    <property type="match status" value="1"/>
</dbReference>
<dbReference type="AlphaFoldDB" id="A0A2N9FZ16"/>
<feature type="domain" description="PGG" evidence="2">
    <location>
        <begin position="162"/>
        <end position="269"/>
    </location>
</feature>
<dbReference type="Pfam" id="PF13962">
    <property type="entry name" value="PGG"/>
    <property type="match status" value="1"/>
</dbReference>
<protein>
    <recommendedName>
        <fullName evidence="2">PGG domain-containing protein</fullName>
    </recommendedName>
</protein>
<evidence type="ECO:0000256" key="1">
    <source>
        <dbReference type="SAM" id="Phobius"/>
    </source>
</evidence>
<dbReference type="InterPro" id="IPR002110">
    <property type="entry name" value="Ankyrin_rpt"/>
</dbReference>
<dbReference type="GO" id="GO:0016020">
    <property type="term" value="C:membrane"/>
    <property type="evidence" value="ECO:0007669"/>
    <property type="project" value="TreeGrafter"/>
</dbReference>
<feature type="transmembrane region" description="Helical" evidence="1">
    <location>
        <begin position="245"/>
        <end position="270"/>
    </location>
</feature>
<dbReference type="PANTHER" id="PTHR24177:SF103">
    <property type="entry name" value="PGG DOMAIN-CONTAINING PROTEIN"/>
    <property type="match status" value="1"/>
</dbReference>
<keyword evidence="1" id="KW-0812">Transmembrane</keyword>
<evidence type="ECO:0000259" key="2">
    <source>
        <dbReference type="Pfam" id="PF13962"/>
    </source>
</evidence>
<feature type="transmembrane region" description="Helical" evidence="1">
    <location>
        <begin position="282"/>
        <end position="302"/>
    </location>
</feature>
<dbReference type="EMBL" id="OIVN01001286">
    <property type="protein sequence ID" value="SPC92171.1"/>
    <property type="molecule type" value="Genomic_DNA"/>
</dbReference>
<proteinExistence type="predicted"/>